<dbReference type="EMBL" id="LR797455">
    <property type="protein sequence ID" value="CAB4217949.1"/>
    <property type="molecule type" value="Genomic_DNA"/>
</dbReference>
<evidence type="ECO:0000313" key="2">
    <source>
        <dbReference type="EMBL" id="CAB4150988.1"/>
    </source>
</evidence>
<dbReference type="EMBL" id="LR797080">
    <property type="protein sequence ID" value="CAB4185512.1"/>
    <property type="molecule type" value="Genomic_DNA"/>
</dbReference>
<evidence type="ECO:0000313" key="4">
    <source>
        <dbReference type="EMBL" id="CAB4179866.1"/>
    </source>
</evidence>
<dbReference type="EMBL" id="LR798431">
    <property type="protein sequence ID" value="CAB5231659.1"/>
    <property type="molecule type" value="Genomic_DNA"/>
</dbReference>
<protein>
    <submittedName>
        <fullName evidence="1">Uncharacterized protein</fullName>
    </submittedName>
</protein>
<evidence type="ECO:0000313" key="6">
    <source>
        <dbReference type="EMBL" id="CAB4189043.1"/>
    </source>
</evidence>
<dbReference type="EMBL" id="LR796551">
    <property type="protein sequence ID" value="CAB4150988.1"/>
    <property type="molecule type" value="Genomic_DNA"/>
</dbReference>
<evidence type="ECO:0000313" key="3">
    <source>
        <dbReference type="EMBL" id="CAB4174691.1"/>
    </source>
</evidence>
<evidence type="ECO:0000313" key="7">
    <source>
        <dbReference type="EMBL" id="CAB4192703.1"/>
    </source>
</evidence>
<gene>
    <name evidence="4" type="ORF">UFOVP1032_138</name>
    <name evidence="5" type="ORF">UFOVP1125_54</name>
    <name evidence="6" type="ORF">UFOVP1173_152</name>
    <name evidence="7" type="ORF">UFOVP1241_70</name>
    <name evidence="8" type="ORF">UFOVP1491_138</name>
    <name evidence="9" type="ORF">UFOVP1579_138</name>
    <name evidence="1" type="ORF">UFOVP485_135</name>
    <name evidence="2" type="ORF">UFOVP575_87</name>
    <name evidence="3" type="ORF">UFOVP963_73</name>
</gene>
<reference evidence="1" key="1">
    <citation type="submission" date="2020-04" db="EMBL/GenBank/DDBJ databases">
        <authorList>
            <person name="Chiriac C."/>
            <person name="Salcher M."/>
            <person name="Ghai R."/>
            <person name="Kavagutti S V."/>
        </authorList>
    </citation>
    <scope>NUCLEOTIDE SEQUENCE</scope>
</reference>
<proteinExistence type="predicted"/>
<dbReference type="EMBL" id="LR797131">
    <property type="protein sequence ID" value="CAB4189043.1"/>
    <property type="molecule type" value="Genomic_DNA"/>
</dbReference>
<sequence length="175" mass="19919">MSEIELVDHFERMNKVVEELLKGNSTSEIAKTTGLKRGEVANLIDEWKSIAQTDNRIRERAKEALSGADQHYSMIINQAWETVAQADANSQYNIKAQALKLVADVESKRIDMLQKAGFLEDNELAERMLDNEKKQLMLVNILKEVTSKCDKCRVEVARRLSAVTNRVEEIIVIDE</sequence>
<accession>A0A6J5MLV7</accession>
<dbReference type="EMBL" id="LR796457">
    <property type="protein sequence ID" value="CAB4146020.1"/>
    <property type="molecule type" value="Genomic_DNA"/>
</dbReference>
<dbReference type="EMBL" id="LR796915">
    <property type="protein sequence ID" value="CAB4174691.1"/>
    <property type="molecule type" value="Genomic_DNA"/>
</dbReference>
<name>A0A6J5MLV7_9CAUD</name>
<evidence type="ECO:0000313" key="5">
    <source>
        <dbReference type="EMBL" id="CAB4185512.1"/>
    </source>
</evidence>
<evidence type="ECO:0000313" key="1">
    <source>
        <dbReference type="EMBL" id="CAB4146020.1"/>
    </source>
</evidence>
<evidence type="ECO:0000313" key="8">
    <source>
        <dbReference type="EMBL" id="CAB4217949.1"/>
    </source>
</evidence>
<evidence type="ECO:0000313" key="9">
    <source>
        <dbReference type="EMBL" id="CAB5231659.1"/>
    </source>
</evidence>
<dbReference type="EMBL" id="LR796983">
    <property type="protein sequence ID" value="CAB4179866.1"/>
    <property type="molecule type" value="Genomic_DNA"/>
</dbReference>
<organism evidence="1">
    <name type="scientific">uncultured Caudovirales phage</name>
    <dbReference type="NCBI Taxonomy" id="2100421"/>
    <lineage>
        <taxon>Viruses</taxon>
        <taxon>Duplodnaviria</taxon>
        <taxon>Heunggongvirae</taxon>
        <taxon>Uroviricota</taxon>
        <taxon>Caudoviricetes</taxon>
        <taxon>Peduoviridae</taxon>
        <taxon>Maltschvirus</taxon>
        <taxon>Maltschvirus maltsch</taxon>
    </lineage>
</organism>
<dbReference type="EMBL" id="LR797188">
    <property type="protein sequence ID" value="CAB4192703.1"/>
    <property type="molecule type" value="Genomic_DNA"/>
</dbReference>